<evidence type="ECO:0000256" key="5">
    <source>
        <dbReference type="ARBA" id="ARBA00023136"/>
    </source>
</evidence>
<comment type="subcellular location">
    <subcellularLocation>
        <location evidence="1">Membrane</location>
        <topology evidence="1">Single-pass type I membrane protein</topology>
    </subcellularLocation>
</comment>
<sequence length="86" mass="9552">MGNPELCGDPLPKRCPDEKDPTISYGATEDGDKDEFITKGFYVSVALGFVVGFWGVCGTLIFNKSWRYAYFKTLNNAGDWLYVIAA</sequence>
<keyword evidence="6" id="KW-0675">Receptor</keyword>
<evidence type="ECO:0000256" key="8">
    <source>
        <dbReference type="SAM" id="MobiDB-lite"/>
    </source>
</evidence>
<protein>
    <submittedName>
        <fullName evidence="10">Uncharacterized protein</fullName>
    </submittedName>
</protein>
<dbReference type="EMBL" id="JXTB01000399">
    <property type="protein sequence ID" value="PON42105.1"/>
    <property type="molecule type" value="Genomic_DNA"/>
</dbReference>
<dbReference type="GO" id="GO:0016020">
    <property type="term" value="C:membrane"/>
    <property type="evidence" value="ECO:0007669"/>
    <property type="project" value="UniProtKB-SubCell"/>
</dbReference>
<dbReference type="PANTHER" id="PTHR48063:SF112">
    <property type="entry name" value="RECEPTOR LIKE PROTEIN 30-LIKE"/>
    <property type="match status" value="1"/>
</dbReference>
<gene>
    <name evidence="10" type="ORF">PanWU01x14_284120</name>
</gene>
<evidence type="ECO:0000313" key="10">
    <source>
        <dbReference type="EMBL" id="PON42105.1"/>
    </source>
</evidence>
<name>A0A2P5B011_PARAD</name>
<reference evidence="11" key="1">
    <citation type="submission" date="2016-06" db="EMBL/GenBank/DDBJ databases">
        <title>Parallel loss of symbiosis genes in relatives of nitrogen-fixing non-legume Parasponia.</title>
        <authorList>
            <person name="Van Velzen R."/>
            <person name="Holmer R."/>
            <person name="Bu F."/>
            <person name="Rutten L."/>
            <person name="Van Zeijl A."/>
            <person name="Liu W."/>
            <person name="Santuari L."/>
            <person name="Cao Q."/>
            <person name="Sharma T."/>
            <person name="Shen D."/>
            <person name="Roswanjaya Y."/>
            <person name="Wardhani T."/>
            <person name="Kalhor M.S."/>
            <person name="Jansen J."/>
            <person name="Van den Hoogen J."/>
            <person name="Gungor B."/>
            <person name="Hartog M."/>
            <person name="Hontelez J."/>
            <person name="Verver J."/>
            <person name="Yang W.-C."/>
            <person name="Schijlen E."/>
            <person name="Repin R."/>
            <person name="Schilthuizen M."/>
            <person name="Schranz E."/>
            <person name="Heidstra R."/>
            <person name="Miyata K."/>
            <person name="Fedorova E."/>
            <person name="Kohlen W."/>
            <person name="Bisseling T."/>
            <person name="Smit S."/>
            <person name="Geurts R."/>
        </authorList>
    </citation>
    <scope>NUCLEOTIDE SEQUENCE [LARGE SCALE GENOMIC DNA]</scope>
    <source>
        <strain evidence="11">cv. WU1-14</strain>
    </source>
</reference>
<accession>A0A2P5B011</accession>
<dbReference type="STRING" id="3476.A0A2P5B011"/>
<dbReference type="PANTHER" id="PTHR48063">
    <property type="entry name" value="LRR RECEPTOR-LIKE KINASE"/>
    <property type="match status" value="1"/>
</dbReference>
<proteinExistence type="predicted"/>
<keyword evidence="5 9" id="KW-0472">Membrane</keyword>
<keyword evidence="11" id="KW-1185">Reference proteome</keyword>
<comment type="caution">
    <text evidence="10">The sequence shown here is derived from an EMBL/GenBank/DDBJ whole genome shotgun (WGS) entry which is preliminary data.</text>
</comment>
<feature type="region of interest" description="Disordered" evidence="8">
    <location>
        <begin position="1"/>
        <end position="24"/>
    </location>
</feature>
<evidence type="ECO:0000256" key="4">
    <source>
        <dbReference type="ARBA" id="ARBA00022989"/>
    </source>
</evidence>
<evidence type="ECO:0000256" key="6">
    <source>
        <dbReference type="ARBA" id="ARBA00023170"/>
    </source>
</evidence>
<keyword evidence="4 9" id="KW-1133">Transmembrane helix</keyword>
<evidence type="ECO:0000313" key="11">
    <source>
        <dbReference type="Proteomes" id="UP000237105"/>
    </source>
</evidence>
<feature type="compositionally biased region" description="Basic and acidic residues" evidence="8">
    <location>
        <begin position="11"/>
        <end position="21"/>
    </location>
</feature>
<evidence type="ECO:0000256" key="1">
    <source>
        <dbReference type="ARBA" id="ARBA00004479"/>
    </source>
</evidence>
<keyword evidence="3" id="KW-0732">Signal</keyword>
<evidence type="ECO:0000256" key="3">
    <source>
        <dbReference type="ARBA" id="ARBA00022729"/>
    </source>
</evidence>
<evidence type="ECO:0000256" key="2">
    <source>
        <dbReference type="ARBA" id="ARBA00022692"/>
    </source>
</evidence>
<dbReference type="Proteomes" id="UP000237105">
    <property type="component" value="Unassembled WGS sequence"/>
</dbReference>
<evidence type="ECO:0000256" key="9">
    <source>
        <dbReference type="SAM" id="Phobius"/>
    </source>
</evidence>
<dbReference type="AlphaFoldDB" id="A0A2P5B011"/>
<keyword evidence="7" id="KW-0325">Glycoprotein</keyword>
<dbReference type="InterPro" id="IPR046956">
    <property type="entry name" value="RLP23-like"/>
</dbReference>
<feature type="non-terminal residue" evidence="10">
    <location>
        <position position="86"/>
    </location>
</feature>
<keyword evidence="2 9" id="KW-0812">Transmembrane</keyword>
<organism evidence="10 11">
    <name type="scientific">Parasponia andersonii</name>
    <name type="common">Sponia andersonii</name>
    <dbReference type="NCBI Taxonomy" id="3476"/>
    <lineage>
        <taxon>Eukaryota</taxon>
        <taxon>Viridiplantae</taxon>
        <taxon>Streptophyta</taxon>
        <taxon>Embryophyta</taxon>
        <taxon>Tracheophyta</taxon>
        <taxon>Spermatophyta</taxon>
        <taxon>Magnoliopsida</taxon>
        <taxon>eudicotyledons</taxon>
        <taxon>Gunneridae</taxon>
        <taxon>Pentapetalae</taxon>
        <taxon>rosids</taxon>
        <taxon>fabids</taxon>
        <taxon>Rosales</taxon>
        <taxon>Cannabaceae</taxon>
        <taxon>Parasponia</taxon>
    </lineage>
</organism>
<dbReference type="OrthoDB" id="8731593at2759"/>
<evidence type="ECO:0000256" key="7">
    <source>
        <dbReference type="ARBA" id="ARBA00023180"/>
    </source>
</evidence>
<feature type="transmembrane region" description="Helical" evidence="9">
    <location>
        <begin position="41"/>
        <end position="62"/>
    </location>
</feature>